<dbReference type="GO" id="GO:0045892">
    <property type="term" value="P:negative regulation of DNA-templated transcription"/>
    <property type="evidence" value="ECO:0007669"/>
    <property type="project" value="UniProtKB-ARBA"/>
</dbReference>
<dbReference type="Pfam" id="PF02583">
    <property type="entry name" value="Trns_repr_metal"/>
    <property type="match status" value="1"/>
</dbReference>
<evidence type="ECO:0000313" key="1">
    <source>
        <dbReference type="EMBL" id="HIZ24686.1"/>
    </source>
</evidence>
<reference evidence="1" key="2">
    <citation type="submission" date="2021-04" db="EMBL/GenBank/DDBJ databases">
        <authorList>
            <person name="Gilroy R."/>
        </authorList>
    </citation>
    <scope>NUCLEOTIDE SEQUENCE</scope>
    <source>
        <strain evidence="1">CHK33-5263</strain>
    </source>
</reference>
<comment type="caution">
    <text evidence="1">The sequence shown here is derived from an EMBL/GenBank/DDBJ whole genome shotgun (WGS) entry which is preliminary data.</text>
</comment>
<reference evidence="1" key="1">
    <citation type="journal article" date="2021" name="PeerJ">
        <title>Extensive microbial diversity within the chicken gut microbiome revealed by metagenomics and culture.</title>
        <authorList>
            <person name="Gilroy R."/>
            <person name="Ravi A."/>
            <person name="Getino M."/>
            <person name="Pursley I."/>
            <person name="Horton D.L."/>
            <person name="Alikhan N.F."/>
            <person name="Baker D."/>
            <person name="Gharbi K."/>
            <person name="Hall N."/>
            <person name="Watson M."/>
            <person name="Adriaenssens E.M."/>
            <person name="Foster-Nyarko E."/>
            <person name="Jarju S."/>
            <person name="Secka A."/>
            <person name="Antonio M."/>
            <person name="Oren A."/>
            <person name="Chaudhuri R.R."/>
            <person name="La Ragione R."/>
            <person name="Hildebrand F."/>
            <person name="Pallen M.J."/>
        </authorList>
    </citation>
    <scope>NUCLEOTIDE SEQUENCE</scope>
    <source>
        <strain evidence="1">CHK33-5263</strain>
    </source>
</reference>
<protein>
    <submittedName>
        <fullName evidence="1">Metal-sensing transcriptional repressor</fullName>
    </submittedName>
</protein>
<dbReference type="Proteomes" id="UP000824044">
    <property type="component" value="Unassembled WGS sequence"/>
</dbReference>
<sequence>MEHCEGCAAHYKHTPRDEGEIRGLVNRLNRIVGQLNGIKKMVEENRYCGEVLVQVSAVESAVRAFGYQILEEHLATCVSEKIRAGDESIVSETVELIKKLN</sequence>
<dbReference type="EMBL" id="DXBS01000085">
    <property type="protein sequence ID" value="HIZ24686.1"/>
    <property type="molecule type" value="Genomic_DNA"/>
</dbReference>
<name>A0A9D2DX51_9FIRM</name>
<evidence type="ECO:0000313" key="2">
    <source>
        <dbReference type="Proteomes" id="UP000824044"/>
    </source>
</evidence>
<organism evidence="1 2">
    <name type="scientific">Candidatus Gallimonas intestinigallinarum</name>
    <dbReference type="NCBI Taxonomy" id="2838604"/>
    <lineage>
        <taxon>Bacteria</taxon>
        <taxon>Bacillati</taxon>
        <taxon>Bacillota</taxon>
        <taxon>Clostridia</taxon>
        <taxon>Candidatus Gallimonas</taxon>
    </lineage>
</organism>
<accession>A0A9D2DX51</accession>
<dbReference type="InterPro" id="IPR003735">
    <property type="entry name" value="Metal_Tscrpt_repr"/>
</dbReference>
<dbReference type="GO" id="GO:0046872">
    <property type="term" value="F:metal ion binding"/>
    <property type="evidence" value="ECO:0007669"/>
    <property type="project" value="InterPro"/>
</dbReference>
<dbReference type="PANTHER" id="PTHR33677:SF3">
    <property type="entry name" value="COPPER-SENSING TRANSCRIPTIONAL REPRESSOR RICR"/>
    <property type="match status" value="1"/>
</dbReference>
<proteinExistence type="predicted"/>
<dbReference type="PANTHER" id="PTHR33677">
    <property type="entry name" value="TRANSCRIPTIONAL REPRESSOR FRMR-RELATED"/>
    <property type="match status" value="1"/>
</dbReference>
<dbReference type="InterPro" id="IPR038390">
    <property type="entry name" value="Metal_Tscrpt_repr_sf"/>
</dbReference>
<dbReference type="GO" id="GO:0003677">
    <property type="term" value="F:DNA binding"/>
    <property type="evidence" value="ECO:0007669"/>
    <property type="project" value="InterPro"/>
</dbReference>
<gene>
    <name evidence="1" type="ORF">H9812_04330</name>
</gene>
<dbReference type="Gene3D" id="1.20.58.1000">
    <property type="entry name" value="Metal-sensitive repressor, helix protomer"/>
    <property type="match status" value="1"/>
</dbReference>
<dbReference type="AlphaFoldDB" id="A0A9D2DX51"/>